<evidence type="ECO:0000256" key="6">
    <source>
        <dbReference type="SAM" id="MobiDB-lite"/>
    </source>
</evidence>
<gene>
    <name evidence="9" type="ORF">HRG_02221</name>
</gene>
<feature type="transmembrane region" description="Helical" evidence="7">
    <location>
        <begin position="459"/>
        <end position="479"/>
    </location>
</feature>
<accession>A0A9P8N4J0</accession>
<protein>
    <submittedName>
        <fullName evidence="9">Major facilitator superfamily domain-containing protein</fullName>
    </submittedName>
</protein>
<dbReference type="Pfam" id="PF07690">
    <property type="entry name" value="MFS_1"/>
    <property type="match status" value="1"/>
</dbReference>
<evidence type="ECO:0000259" key="8">
    <source>
        <dbReference type="PROSITE" id="PS50850"/>
    </source>
</evidence>
<dbReference type="GO" id="GO:0022857">
    <property type="term" value="F:transmembrane transporter activity"/>
    <property type="evidence" value="ECO:0007669"/>
    <property type="project" value="InterPro"/>
</dbReference>
<evidence type="ECO:0000256" key="3">
    <source>
        <dbReference type="ARBA" id="ARBA00022692"/>
    </source>
</evidence>
<evidence type="ECO:0000313" key="10">
    <source>
        <dbReference type="Proteomes" id="UP000824596"/>
    </source>
</evidence>
<dbReference type="OrthoDB" id="10262656at2759"/>
<feature type="transmembrane region" description="Helical" evidence="7">
    <location>
        <begin position="250"/>
        <end position="273"/>
    </location>
</feature>
<dbReference type="SUPFAM" id="SSF103473">
    <property type="entry name" value="MFS general substrate transporter"/>
    <property type="match status" value="1"/>
</dbReference>
<dbReference type="RefSeq" id="XP_044724325.1">
    <property type="nucleotide sequence ID" value="XM_044860692.1"/>
</dbReference>
<evidence type="ECO:0000313" key="9">
    <source>
        <dbReference type="EMBL" id="KAH0966812.1"/>
    </source>
</evidence>
<feature type="transmembrane region" description="Helical" evidence="7">
    <location>
        <begin position="522"/>
        <end position="541"/>
    </location>
</feature>
<evidence type="ECO:0000256" key="1">
    <source>
        <dbReference type="ARBA" id="ARBA00004141"/>
    </source>
</evidence>
<keyword evidence="3 7" id="KW-0812">Transmembrane</keyword>
<feature type="region of interest" description="Disordered" evidence="6">
    <location>
        <begin position="1"/>
        <end position="107"/>
    </location>
</feature>
<dbReference type="GeneID" id="68351350"/>
<dbReference type="Gene3D" id="1.20.1250.20">
    <property type="entry name" value="MFS general substrate transporter like domains"/>
    <property type="match status" value="1"/>
</dbReference>
<keyword evidence="4 7" id="KW-1133">Transmembrane helix</keyword>
<dbReference type="PANTHER" id="PTHR23504:SF6">
    <property type="entry name" value="MULTIDRUG TRANSPORTER, PUTATIVE (AFU_ORTHOLOGUE AFUA_4G08740)-RELATED"/>
    <property type="match status" value="1"/>
</dbReference>
<evidence type="ECO:0000256" key="4">
    <source>
        <dbReference type="ARBA" id="ARBA00022989"/>
    </source>
</evidence>
<dbReference type="PROSITE" id="PS50850">
    <property type="entry name" value="MFS"/>
    <property type="match status" value="1"/>
</dbReference>
<proteinExistence type="predicted"/>
<feature type="transmembrane region" description="Helical" evidence="7">
    <location>
        <begin position="389"/>
        <end position="410"/>
    </location>
</feature>
<feature type="domain" description="Major facilitator superfamily (MFS) profile" evidence="8">
    <location>
        <begin position="115"/>
        <end position="624"/>
    </location>
</feature>
<dbReference type="AlphaFoldDB" id="A0A9P8N4J0"/>
<dbReference type="InterPro" id="IPR011701">
    <property type="entry name" value="MFS"/>
</dbReference>
<feature type="transmembrane region" description="Helical" evidence="7">
    <location>
        <begin position="491"/>
        <end position="510"/>
    </location>
</feature>
<comment type="caution">
    <text evidence="9">The sequence shown here is derived from an EMBL/GenBank/DDBJ whole genome shotgun (WGS) entry which is preliminary data.</text>
</comment>
<reference evidence="9" key="1">
    <citation type="submission" date="2021-09" db="EMBL/GenBank/DDBJ databases">
        <title>A high-quality genome of the endoparasitic fungus Hirsutella rhossiliensis with a comparison of Hirsutella genomes reveals transposable elements contributing to genome size variation.</title>
        <authorList>
            <person name="Lin R."/>
            <person name="Jiao Y."/>
            <person name="Sun X."/>
            <person name="Ling J."/>
            <person name="Xie B."/>
            <person name="Cheng X."/>
        </authorList>
    </citation>
    <scope>NUCLEOTIDE SEQUENCE</scope>
    <source>
        <strain evidence="9">HR02</strain>
    </source>
</reference>
<feature type="compositionally biased region" description="Low complexity" evidence="6">
    <location>
        <begin position="77"/>
        <end position="87"/>
    </location>
</feature>
<organism evidence="9 10">
    <name type="scientific">Hirsutella rhossiliensis</name>
    <dbReference type="NCBI Taxonomy" id="111463"/>
    <lineage>
        <taxon>Eukaryota</taxon>
        <taxon>Fungi</taxon>
        <taxon>Dikarya</taxon>
        <taxon>Ascomycota</taxon>
        <taxon>Pezizomycotina</taxon>
        <taxon>Sordariomycetes</taxon>
        <taxon>Hypocreomycetidae</taxon>
        <taxon>Hypocreales</taxon>
        <taxon>Ophiocordycipitaceae</taxon>
        <taxon>Hirsutella</taxon>
    </lineage>
</organism>
<feature type="transmembrane region" description="Helical" evidence="7">
    <location>
        <begin position="217"/>
        <end position="238"/>
    </location>
</feature>
<dbReference type="EMBL" id="JAIZPD010000002">
    <property type="protein sequence ID" value="KAH0966812.1"/>
    <property type="molecule type" value="Genomic_DNA"/>
</dbReference>
<evidence type="ECO:0000256" key="7">
    <source>
        <dbReference type="SAM" id="Phobius"/>
    </source>
</evidence>
<name>A0A9P8N4J0_9HYPO</name>
<feature type="compositionally biased region" description="Polar residues" evidence="6">
    <location>
        <begin position="1"/>
        <end position="10"/>
    </location>
</feature>
<feature type="transmembrane region" description="Helical" evidence="7">
    <location>
        <begin position="308"/>
        <end position="325"/>
    </location>
</feature>
<dbReference type="InterPro" id="IPR036259">
    <property type="entry name" value="MFS_trans_sf"/>
</dbReference>
<keyword evidence="5 7" id="KW-0472">Membrane</keyword>
<evidence type="ECO:0000256" key="5">
    <source>
        <dbReference type="ARBA" id="ARBA00023136"/>
    </source>
</evidence>
<keyword evidence="2" id="KW-0813">Transport</keyword>
<sequence>MKARQIPTSETSRDCIPRPRLRASGRSNSEQPIFKLRGGRRGSLQKYRPRIPNQSELNTDGDGKDGSGETNSKYSRHPASSPASEHTSSSRRHHPATNTDDAATASWASMPKKRQLALLAFARLCETAVNSSMQSYIFFQLRSFKLSDGSVPGHAALAFQVSVLNAVVAGPQLFTSILWGRLADSPHIGRKCVVLVSLFGTGVGSLGMGFANSFMAVAFWRFLVGLVNGNRGVMRTMVKEIGGDEFESRAVLLLPMALNVGTVVGPLLGGFLADPAASHPRPLQTEGFLRGSNAAQWLLKWPFALPNVFNGTCMIACAALLTFGLEETLKGARVRPGYILGKWAKNLFRQRSQPCYTALTEDAGLASRASRGKPGPCIRVWTPRLATTLLARGLMMMHIGAYPSLLLAFISTPRYDASSSFATGDQTDAMAKASLPVPPNYHPSAPFVFTGGLSFKPSGIALALSIRGIGGLVLQLLLFPALKNALGTIRLYRYSLLLFPLSYLLTPYLAVISSSTSPPLPAAGVLLWIAMALVLTIQTVARSFALPAAAMLLNAASPDPSALGTVNGIGQSVSAAAKAVGPLLAGWLYGVGLSYGLVGAAWWALAAVAVSAAVAGGWATAEEGVESVQGEKRKAQGSRKHW</sequence>
<dbReference type="GO" id="GO:0016020">
    <property type="term" value="C:membrane"/>
    <property type="evidence" value="ECO:0007669"/>
    <property type="project" value="UniProtKB-SubCell"/>
</dbReference>
<dbReference type="PANTHER" id="PTHR23504">
    <property type="entry name" value="MAJOR FACILITATOR SUPERFAMILY DOMAIN-CONTAINING PROTEIN 10"/>
    <property type="match status" value="1"/>
</dbReference>
<dbReference type="Proteomes" id="UP000824596">
    <property type="component" value="Unassembled WGS sequence"/>
</dbReference>
<evidence type="ECO:0000256" key="2">
    <source>
        <dbReference type="ARBA" id="ARBA00022448"/>
    </source>
</evidence>
<keyword evidence="10" id="KW-1185">Reference proteome</keyword>
<comment type="subcellular location">
    <subcellularLocation>
        <location evidence="1">Membrane</location>
        <topology evidence="1">Multi-pass membrane protein</topology>
    </subcellularLocation>
</comment>
<dbReference type="InterPro" id="IPR020846">
    <property type="entry name" value="MFS_dom"/>
</dbReference>